<evidence type="ECO:0000256" key="6">
    <source>
        <dbReference type="ARBA" id="ARBA00022989"/>
    </source>
</evidence>
<gene>
    <name evidence="10" type="ORF">HMPREF1015_00907</name>
</gene>
<dbReference type="EMBL" id="ACWF01000120">
    <property type="protein sequence ID" value="EHL76961.1"/>
    <property type="molecule type" value="Genomic_DNA"/>
</dbReference>
<keyword evidence="7 9" id="KW-0472">Membrane</keyword>
<dbReference type="PANTHER" id="PTHR30574">
    <property type="entry name" value="INNER MEMBRANE PROTEIN YEDE"/>
    <property type="match status" value="1"/>
</dbReference>
<feature type="transmembrane region" description="Helical" evidence="9">
    <location>
        <begin position="158"/>
        <end position="180"/>
    </location>
</feature>
<comment type="similarity">
    <text evidence="8">Belongs to the TsuA/YedE (TC 9.B.102) family.</text>
</comment>
<keyword evidence="11" id="KW-1185">Reference proteome</keyword>
<feature type="transmembrane region" description="Helical" evidence="9">
    <location>
        <begin position="87"/>
        <end position="106"/>
    </location>
</feature>
<dbReference type="GO" id="GO:0005886">
    <property type="term" value="C:plasma membrane"/>
    <property type="evidence" value="ECO:0007669"/>
    <property type="project" value="UniProtKB-SubCell"/>
</dbReference>
<evidence type="ECO:0000256" key="7">
    <source>
        <dbReference type="ARBA" id="ARBA00023136"/>
    </source>
</evidence>
<evidence type="ECO:0000256" key="4">
    <source>
        <dbReference type="ARBA" id="ARBA00022519"/>
    </source>
</evidence>
<organism evidence="10 11">
    <name type="scientific">Bacillus smithii 7_3_47FAA</name>
    <dbReference type="NCBI Taxonomy" id="665952"/>
    <lineage>
        <taxon>Bacteria</taxon>
        <taxon>Bacillati</taxon>
        <taxon>Bacillota</taxon>
        <taxon>Bacilli</taxon>
        <taxon>Bacillales</taxon>
        <taxon>Bacillaceae</taxon>
        <taxon>Bacillus</taxon>
    </lineage>
</organism>
<feature type="transmembrane region" description="Helical" evidence="9">
    <location>
        <begin position="308"/>
        <end position="334"/>
    </location>
</feature>
<comment type="subcellular location">
    <subcellularLocation>
        <location evidence="1">Cell inner membrane</location>
        <topology evidence="1">Multi-pass membrane protein</topology>
    </subcellularLocation>
</comment>
<evidence type="ECO:0000256" key="1">
    <source>
        <dbReference type="ARBA" id="ARBA00004429"/>
    </source>
</evidence>
<dbReference type="InterPro" id="IPR007272">
    <property type="entry name" value="Sulf_transp_TsuA/YedE"/>
</dbReference>
<feature type="transmembrane region" description="Helical" evidence="9">
    <location>
        <begin position="21"/>
        <end position="42"/>
    </location>
</feature>
<dbReference type="AlphaFoldDB" id="G9QMZ0"/>
<feature type="transmembrane region" description="Helical" evidence="9">
    <location>
        <begin position="54"/>
        <end position="75"/>
    </location>
</feature>
<keyword evidence="4" id="KW-0997">Cell inner membrane</keyword>
<feature type="transmembrane region" description="Helical" evidence="9">
    <location>
        <begin position="200"/>
        <end position="217"/>
    </location>
</feature>
<dbReference type="Pfam" id="PF04143">
    <property type="entry name" value="Sulf_transp"/>
    <property type="match status" value="1"/>
</dbReference>
<evidence type="ECO:0000256" key="8">
    <source>
        <dbReference type="ARBA" id="ARBA00035655"/>
    </source>
</evidence>
<dbReference type="PATRIC" id="fig|665952.3.peg.2480"/>
<feature type="transmembrane region" description="Helical" evidence="9">
    <location>
        <begin position="118"/>
        <end position="137"/>
    </location>
</feature>
<keyword evidence="3" id="KW-1003">Cell membrane</keyword>
<reference evidence="10 11" key="1">
    <citation type="submission" date="2011-09" db="EMBL/GenBank/DDBJ databases">
        <title>The Genome Sequence of Bacillus smithii 7_3_47FAA.</title>
        <authorList>
            <consortium name="The Broad Institute Genome Sequencing Platform"/>
            <person name="Earl A."/>
            <person name="Ward D."/>
            <person name="Feldgarden M."/>
            <person name="Gevers D."/>
            <person name="Daigneault M."/>
            <person name="Strauss J."/>
            <person name="Allen-Vercoe E."/>
            <person name="Young S.K."/>
            <person name="Zeng Q."/>
            <person name="Gargeya S."/>
            <person name="Fitzgerald M."/>
            <person name="Haas B."/>
            <person name="Abouelleil A."/>
            <person name="Alvarado L."/>
            <person name="Arachchi H.M."/>
            <person name="Berlin A."/>
            <person name="Brown A."/>
            <person name="Chapman S.B."/>
            <person name="Chen Z."/>
            <person name="Dunbar C."/>
            <person name="Freedman E."/>
            <person name="Gearin G."/>
            <person name="Goldberg J."/>
            <person name="Griggs A."/>
            <person name="Gujja S."/>
            <person name="Heiman D."/>
            <person name="Howarth C."/>
            <person name="Larson L."/>
            <person name="Lui A."/>
            <person name="MacDonald P.J.P."/>
            <person name="Montmayeur A."/>
            <person name="Murphy C."/>
            <person name="Neiman D."/>
            <person name="Pearson M."/>
            <person name="Priest M."/>
            <person name="Roberts A."/>
            <person name="Saif S."/>
            <person name="Shea T."/>
            <person name="Shenoy N."/>
            <person name="Sisk P."/>
            <person name="Stolte C."/>
            <person name="Sykes S."/>
            <person name="Wortman J."/>
            <person name="Nusbaum C."/>
            <person name="Birren B."/>
        </authorList>
    </citation>
    <scope>NUCLEOTIDE SEQUENCE [LARGE SCALE GENOMIC DNA]</scope>
    <source>
        <strain evidence="10 11">7_3_47FAA</strain>
    </source>
</reference>
<dbReference type="PANTHER" id="PTHR30574:SF1">
    <property type="entry name" value="SULPHUR TRANSPORT DOMAIN-CONTAINING PROTEIN"/>
    <property type="match status" value="1"/>
</dbReference>
<keyword evidence="2" id="KW-0813">Transport</keyword>
<comment type="caution">
    <text evidence="10">The sequence shown here is derived from an EMBL/GenBank/DDBJ whole genome shotgun (WGS) entry which is preliminary data.</text>
</comment>
<feature type="transmembrane region" description="Helical" evidence="9">
    <location>
        <begin position="371"/>
        <end position="392"/>
    </location>
</feature>
<name>G9QMZ0_9BACI</name>
<proteinExistence type="inferred from homology"/>
<evidence type="ECO:0000256" key="9">
    <source>
        <dbReference type="SAM" id="Phobius"/>
    </source>
</evidence>
<dbReference type="RefSeq" id="WP_003354667.1">
    <property type="nucleotide sequence ID" value="NZ_JH414757.1"/>
</dbReference>
<feature type="transmembrane region" description="Helical" evidence="9">
    <location>
        <begin position="346"/>
        <end position="365"/>
    </location>
</feature>
<evidence type="ECO:0000256" key="3">
    <source>
        <dbReference type="ARBA" id="ARBA00022475"/>
    </source>
</evidence>
<evidence type="ECO:0000313" key="10">
    <source>
        <dbReference type="EMBL" id="EHL76961.1"/>
    </source>
</evidence>
<sequence>MELAAHNRTEQMKKPISGKPHYFDIMLKIISAAVLLGGAVFLYERVSVSQALLYLLGGLGGFTLYQAHFGFTSAWRKFILYRKGEGLRAHMIMLATASLLFLPFLIKGSIFGHPVEGYVSPVGMSVLIGAFLFGIGMQLGDGCASGTLYHIGGGDVNGIVTLIGFIIGSVIATTHFNWWMNTPHFEPISFIQTFGPLGGYIFQLIIIAVVFVITIMLEKRRNGHWVAPTLKQGNGWKSVFTGPWSLVIGGLLLAIVNTLVLIIQGKPWGITSAFALWGAKIVQLFGGHPEHWSYWTDPARAASLHNPLYMVITTVMDIGVMVGALLAAAVAGRFRKPIDWKRPTRMTIAALCGGVIMGYGARISFGCNIGSYFDGIASFSVHGWLWFASAYIGSMIGVKLRPYCAYEQ</sequence>
<protein>
    <submittedName>
        <fullName evidence="10">Uncharacterized protein</fullName>
    </submittedName>
</protein>
<keyword evidence="6 9" id="KW-1133">Transmembrane helix</keyword>
<accession>G9QMZ0</accession>
<evidence type="ECO:0000256" key="5">
    <source>
        <dbReference type="ARBA" id="ARBA00022692"/>
    </source>
</evidence>
<evidence type="ECO:0000313" key="11">
    <source>
        <dbReference type="Proteomes" id="UP000011747"/>
    </source>
</evidence>
<dbReference type="Proteomes" id="UP000011747">
    <property type="component" value="Unassembled WGS sequence"/>
</dbReference>
<dbReference type="HOGENOM" id="CLU_050656_1_0_9"/>
<evidence type="ECO:0000256" key="2">
    <source>
        <dbReference type="ARBA" id="ARBA00022448"/>
    </source>
</evidence>
<feature type="transmembrane region" description="Helical" evidence="9">
    <location>
        <begin position="238"/>
        <end position="263"/>
    </location>
</feature>
<keyword evidence="5 9" id="KW-0812">Transmembrane</keyword>